<evidence type="ECO:0000256" key="3">
    <source>
        <dbReference type="SAM" id="Phobius"/>
    </source>
</evidence>
<dbReference type="Pfam" id="PF23562">
    <property type="entry name" value="AMP-binding_C_3"/>
    <property type="match status" value="1"/>
</dbReference>
<evidence type="ECO:0000259" key="4">
    <source>
        <dbReference type="PROSITE" id="PS50075"/>
    </source>
</evidence>
<protein>
    <recommendedName>
        <fullName evidence="4">Carrier domain-containing protein</fullName>
    </recommendedName>
</protein>
<sequence>MTSSPFRRPRFSLLEPFPSDNGDNIRTYPELLAFNAKYNPSHIFCLQGGKDHNAAPLPITFAQAQLSVQRCMGWLAKNVEGIHSPREVNGKVEKAATVGILMGSDVGIVIYMMALLSLGVPVVLLSARLTPIAIAHLLKSTFAGSVIVSQRCQRAASEALASYGSGEKIPNIYEPISYDRFLEDAEWDSLEIPPKYDIVKETDCNVLILHSSGTTGLPKPIYHPHKYMLGYAACHLFEENDKVDGVNFSTLPLFHGFGLLSPSLALSVGKPFCIPPASIIPTATSTLSLLRLSNARSLMSVPSILEDLLYLPQSEGINVLRTLDFVAVGGGPIKSSVGAALVEAGVKLLNHMGATEIGAIAPIFLPGPDYNWRYLLLRKDIGLRLEDPGDGSGLFKLIGRPFGWNQEFPVQDLLQCNPRAPDSQFKILGRADDLIVLATGEKVLPRMMEMTVANDCRVKEAIAFGDGRFNIGLVVEASIDLNVKDEGEMSAYVEEIWPSVLAGNEFTDNHGKITSKGMIVVTTPSHKQLARTDKGSLARKTIAQDFAEEIDAAYRKVEIEGIEAIPDSVEDKKTWLKALVGDIIKISPNDPTWSDSDDFFELGMDSLQATILRRKILASITKSGCEFRELSPDFIFKCPTINTLHALLSGNVSDSGGERAERMNEMVRKYVSNIRSLPAPTMAPTSIVLLTGSTGSLGSFLLAQLTALPQVSKVICLNRRANSPSSKDLHSRQKTALSKGGITVPASSWEKITIHEADLKIPSFGLPDSDYDSLRSVTHIIHNAWPMDFNRSLESFEPHFHATQNIISLALSANESNPQNKPRILFTSSVAAVGRYPALTGSALIPEEPMYDAQVTDHFGYPEAKWVCEQLIEEASRIHTGRIETASVRIGQLTGSESSGAWSPKEHFPSILKSSQTIGSLPDIKGTLSWIPVDRAAKVVIELLFQPSPPDPVYHLENPMRQPWSDLLVLLSRALDLPSKIIPFEAWLDKVRSITDVEKNPAGKVVKFLEEEFTAMASGAVVLDTKKARRVSRTLAGSGGIGSRHVDLYVKYWRSVGHLS</sequence>
<evidence type="ECO:0000256" key="1">
    <source>
        <dbReference type="ARBA" id="ARBA00022450"/>
    </source>
</evidence>
<feature type="transmembrane region" description="Helical" evidence="3">
    <location>
        <begin position="108"/>
        <end position="127"/>
    </location>
</feature>
<dbReference type="SUPFAM" id="SSF47336">
    <property type="entry name" value="ACP-like"/>
    <property type="match status" value="1"/>
</dbReference>
<dbReference type="Pfam" id="PF00550">
    <property type="entry name" value="PP-binding"/>
    <property type="match status" value="1"/>
</dbReference>
<dbReference type="STRING" id="42251.A0A2T7A568"/>
<dbReference type="InterPro" id="IPR020845">
    <property type="entry name" value="AMP-binding_CS"/>
</dbReference>
<keyword evidence="6" id="KW-1185">Reference proteome</keyword>
<dbReference type="SUPFAM" id="SSF56801">
    <property type="entry name" value="Acetyl-CoA synthetase-like"/>
    <property type="match status" value="1"/>
</dbReference>
<dbReference type="Proteomes" id="UP000244722">
    <property type="component" value="Unassembled WGS sequence"/>
</dbReference>
<dbReference type="InterPro" id="IPR000873">
    <property type="entry name" value="AMP-dep_synth/lig_dom"/>
</dbReference>
<dbReference type="Gene3D" id="1.10.1200.10">
    <property type="entry name" value="ACP-like"/>
    <property type="match status" value="1"/>
</dbReference>
<dbReference type="PROSITE" id="PS50075">
    <property type="entry name" value="CARRIER"/>
    <property type="match status" value="1"/>
</dbReference>
<dbReference type="InterPro" id="IPR013120">
    <property type="entry name" value="FAR_NAD-bd"/>
</dbReference>
<name>A0A2T7A568_TUBBO</name>
<dbReference type="InterPro" id="IPR036291">
    <property type="entry name" value="NAD(P)-bd_dom_sf"/>
</dbReference>
<keyword evidence="3" id="KW-1133">Transmembrane helix</keyword>
<proteinExistence type="predicted"/>
<dbReference type="PROSITE" id="PS00455">
    <property type="entry name" value="AMP_BINDING"/>
    <property type="match status" value="1"/>
</dbReference>
<dbReference type="Gene3D" id="3.40.50.12780">
    <property type="entry name" value="N-terminal domain of ligase-like"/>
    <property type="match status" value="1"/>
</dbReference>
<keyword evidence="3" id="KW-0472">Membrane</keyword>
<evidence type="ECO:0000313" key="6">
    <source>
        <dbReference type="Proteomes" id="UP000244722"/>
    </source>
</evidence>
<reference evidence="5 6" key="1">
    <citation type="submission" date="2017-04" db="EMBL/GenBank/DDBJ databases">
        <title>Draft genome sequence of Tuber borchii Vittad., a whitish edible truffle.</title>
        <authorList>
            <consortium name="DOE Joint Genome Institute"/>
            <person name="Murat C."/>
            <person name="Kuo A."/>
            <person name="Barry K.W."/>
            <person name="Clum A."/>
            <person name="Dockter R.B."/>
            <person name="Fauchery L."/>
            <person name="Iotti M."/>
            <person name="Kohler A."/>
            <person name="Labutti K."/>
            <person name="Lindquist E.A."/>
            <person name="Lipzen A."/>
            <person name="Ohm R.A."/>
            <person name="Wang M."/>
            <person name="Grigoriev I.V."/>
            <person name="Zambonelli A."/>
            <person name="Martin F.M."/>
        </authorList>
    </citation>
    <scope>NUCLEOTIDE SEQUENCE [LARGE SCALE GENOMIC DNA]</scope>
    <source>
        <strain evidence="5 6">Tbo3840</strain>
    </source>
</reference>
<keyword evidence="3" id="KW-0812">Transmembrane</keyword>
<gene>
    <name evidence="5" type="ORF">B9Z19DRAFT_966209</name>
</gene>
<accession>A0A2T7A568</accession>
<dbReference type="InterPro" id="IPR036736">
    <property type="entry name" value="ACP-like_sf"/>
</dbReference>
<dbReference type="SUPFAM" id="SSF51735">
    <property type="entry name" value="NAD(P)-binding Rossmann-fold domains"/>
    <property type="match status" value="1"/>
</dbReference>
<dbReference type="PANTHER" id="PTHR43439:SF2">
    <property type="entry name" value="ENZYME, PUTATIVE (JCVI)-RELATED"/>
    <property type="match status" value="1"/>
</dbReference>
<dbReference type="PANTHER" id="PTHR43439">
    <property type="entry name" value="PHENYLACETATE-COENZYME A LIGASE"/>
    <property type="match status" value="1"/>
</dbReference>
<dbReference type="InterPro" id="IPR042099">
    <property type="entry name" value="ANL_N_sf"/>
</dbReference>
<dbReference type="InterPro" id="IPR009081">
    <property type="entry name" value="PP-bd_ACP"/>
</dbReference>
<feature type="domain" description="Carrier" evidence="4">
    <location>
        <begin position="570"/>
        <end position="652"/>
    </location>
</feature>
<comment type="caution">
    <text evidence="5">The sequence shown here is derived from an EMBL/GenBank/DDBJ whole genome shotgun (WGS) entry which is preliminary data.</text>
</comment>
<keyword evidence="1" id="KW-0596">Phosphopantetheine</keyword>
<keyword evidence="2" id="KW-0597">Phosphoprotein</keyword>
<dbReference type="EMBL" id="NESQ01000020">
    <property type="protein sequence ID" value="PUU82891.1"/>
    <property type="molecule type" value="Genomic_DNA"/>
</dbReference>
<dbReference type="OrthoDB" id="429813at2759"/>
<organism evidence="5 6">
    <name type="scientific">Tuber borchii</name>
    <name type="common">White truffle</name>
    <dbReference type="NCBI Taxonomy" id="42251"/>
    <lineage>
        <taxon>Eukaryota</taxon>
        <taxon>Fungi</taxon>
        <taxon>Dikarya</taxon>
        <taxon>Ascomycota</taxon>
        <taxon>Pezizomycotina</taxon>
        <taxon>Pezizomycetes</taxon>
        <taxon>Pezizales</taxon>
        <taxon>Tuberaceae</taxon>
        <taxon>Tuber</taxon>
    </lineage>
</organism>
<dbReference type="Gene3D" id="3.40.50.720">
    <property type="entry name" value="NAD(P)-binding Rossmann-like Domain"/>
    <property type="match status" value="1"/>
</dbReference>
<evidence type="ECO:0000313" key="5">
    <source>
        <dbReference type="EMBL" id="PUU82891.1"/>
    </source>
</evidence>
<evidence type="ECO:0000256" key="2">
    <source>
        <dbReference type="ARBA" id="ARBA00022553"/>
    </source>
</evidence>
<dbReference type="Pfam" id="PF00501">
    <property type="entry name" value="AMP-binding"/>
    <property type="match status" value="1"/>
</dbReference>
<dbReference type="AlphaFoldDB" id="A0A2T7A568"/>
<dbReference type="InterPro" id="IPR051414">
    <property type="entry name" value="Adenylate-forming_Reductase"/>
</dbReference>
<dbReference type="Pfam" id="PF07993">
    <property type="entry name" value="NAD_binding_4"/>
    <property type="match status" value="1"/>
</dbReference>